<sequence length="150" mass="18111">MGEVAREIEDAIAILNLSADIVSKIDYQHNEALYYELLAYFVDGRDRRWWWEAFKSSFSFNDFEYPPDHLKRIIPNLERKVWLMIEDVQEKFYPIYDVDPNYIPDILNNCFHFEYYIIDKDYDWLLCENHHRHVIGVGAVLKLHNLHLIS</sequence>
<comment type="caution">
    <text evidence="1">The sequence shown here is derived from an EMBL/GenBank/DDBJ whole genome shotgun (WGS) entry which is preliminary data.</text>
</comment>
<dbReference type="InterPro" id="IPR046644">
    <property type="entry name" value="DUF6756"/>
</dbReference>
<protein>
    <submittedName>
        <fullName evidence="1">Uncharacterized protein</fullName>
    </submittedName>
</protein>
<dbReference type="RefSeq" id="WP_109606129.1">
    <property type="nucleotide sequence ID" value="NZ_QGHA01000001.1"/>
</dbReference>
<evidence type="ECO:0000313" key="2">
    <source>
        <dbReference type="Proteomes" id="UP000245678"/>
    </source>
</evidence>
<gene>
    <name evidence="1" type="ORF">LX99_00532</name>
</gene>
<dbReference type="AlphaFoldDB" id="A0A316HHG0"/>
<evidence type="ECO:0000313" key="1">
    <source>
        <dbReference type="EMBL" id="PWK80068.1"/>
    </source>
</evidence>
<name>A0A316HHG0_9SPHI</name>
<organism evidence="1 2">
    <name type="scientific">Mucilaginibacter oryzae</name>
    <dbReference type="NCBI Taxonomy" id="468058"/>
    <lineage>
        <taxon>Bacteria</taxon>
        <taxon>Pseudomonadati</taxon>
        <taxon>Bacteroidota</taxon>
        <taxon>Sphingobacteriia</taxon>
        <taxon>Sphingobacteriales</taxon>
        <taxon>Sphingobacteriaceae</taxon>
        <taxon>Mucilaginibacter</taxon>
    </lineage>
</organism>
<dbReference type="EMBL" id="QGHA01000001">
    <property type="protein sequence ID" value="PWK80068.1"/>
    <property type="molecule type" value="Genomic_DNA"/>
</dbReference>
<reference evidence="1 2" key="1">
    <citation type="submission" date="2018-05" db="EMBL/GenBank/DDBJ databases">
        <title>Genomic Encyclopedia of Archaeal and Bacterial Type Strains, Phase II (KMG-II): from individual species to whole genera.</title>
        <authorList>
            <person name="Goeker M."/>
        </authorList>
    </citation>
    <scope>NUCLEOTIDE SEQUENCE [LARGE SCALE GENOMIC DNA]</scope>
    <source>
        <strain evidence="1 2">DSM 19975</strain>
    </source>
</reference>
<keyword evidence="2" id="KW-1185">Reference proteome</keyword>
<dbReference type="Proteomes" id="UP000245678">
    <property type="component" value="Unassembled WGS sequence"/>
</dbReference>
<accession>A0A316HHG0</accession>
<dbReference type="Pfam" id="PF20541">
    <property type="entry name" value="DUF6756"/>
    <property type="match status" value="1"/>
</dbReference>
<proteinExistence type="predicted"/>